<evidence type="ECO:0000313" key="2">
    <source>
        <dbReference type="Proteomes" id="UP001149009"/>
    </source>
</evidence>
<comment type="caution">
    <text evidence="1">The sequence shown here is derived from an EMBL/GenBank/DDBJ whole genome shotgun (WGS) entry which is preliminary data.</text>
</comment>
<gene>
    <name evidence="1" type="ORF">NYR54_01570</name>
</gene>
<sequence length="89" mass="9752">MELVWSFGRTYGYPRNDVLALLSELLDVNDVVFEQQELVAAAVETAKEDGTDHLPELLIAMCNIKAVCIRAVTLDAGAANRNEGMELLS</sequence>
<name>A0A9X3AYT8_9HYPH</name>
<reference evidence="1" key="1">
    <citation type="submission" date="2022-08" db="EMBL/GenBank/DDBJ databases">
        <title>Chelativorans sichuanense sp. nov., a paraffin oil-degrading bacterium isolated from a mixture of oil-based drill cuttings and paddy soil.</title>
        <authorList>
            <person name="Yu J."/>
            <person name="Liu H."/>
            <person name="Chen Q."/>
        </authorList>
    </citation>
    <scope>NUCLEOTIDE SEQUENCE</scope>
    <source>
        <strain evidence="1">SCAU 2101</strain>
    </source>
</reference>
<organism evidence="1 2">
    <name type="scientific">Chelativorans petroleitrophicus</name>
    <dbReference type="NCBI Taxonomy" id="2975484"/>
    <lineage>
        <taxon>Bacteria</taxon>
        <taxon>Pseudomonadati</taxon>
        <taxon>Pseudomonadota</taxon>
        <taxon>Alphaproteobacteria</taxon>
        <taxon>Hyphomicrobiales</taxon>
        <taxon>Phyllobacteriaceae</taxon>
        <taxon>Chelativorans</taxon>
    </lineage>
</organism>
<accession>A0A9X3AYT8</accession>
<dbReference type="AlphaFoldDB" id="A0A9X3AYT8"/>
<evidence type="ECO:0000313" key="1">
    <source>
        <dbReference type="EMBL" id="MCT8988985.1"/>
    </source>
</evidence>
<keyword evidence="2" id="KW-1185">Reference proteome</keyword>
<dbReference type="Proteomes" id="UP001149009">
    <property type="component" value="Unassembled WGS sequence"/>
</dbReference>
<dbReference type="RefSeq" id="WP_261513649.1">
    <property type="nucleotide sequence ID" value="NZ_JAODNV010000003.1"/>
</dbReference>
<protein>
    <submittedName>
        <fullName evidence="1">Uncharacterized protein</fullName>
    </submittedName>
</protein>
<proteinExistence type="predicted"/>
<dbReference type="EMBL" id="JAODNV010000003">
    <property type="protein sequence ID" value="MCT8988985.1"/>
    <property type="molecule type" value="Genomic_DNA"/>
</dbReference>